<dbReference type="InterPro" id="IPR002656">
    <property type="entry name" value="Acyl_transf_3_dom"/>
</dbReference>
<sequence>MKNKKILEIESLRIIVALLVAIYHIWVHKVSGGVDVFFVITGFLITKSLLSSIEKNNEIHPFQFVIRILKRLYPHIFILVCFVTLTFPFIVRNFSPFNYVLGVLSSLTYSKNWELISQYNEYIGTIDDSSIFKHLWATSIQGQFYVIWALLFVLVLKSSKKLNINLKILLSVAFVIIFLSSFVISVVMTRNSQSIAYYHTFTRLFEFSAGGLLYLYFYRINISKTLSSIFSFIGMFIILSMGLLLNIENNFPGYIALIPTIGVALVLISTRSTELSVINKLLTNQVITKISFLSYPFYLWHWVIYVYAVLLLNKQNFNLIEGLFIISIAILLAYISSLVVRSIGKNKRKVILGLMALIMAISTLIGLSFSNHNDSNSNLELNHKIPVSKYLKSEQYPGATDYLVQQTSLEKVEPSMETVKQDIGTLYKDNCNQVARKDEVISCSYGPQDAQTKVALVGGSHTVQWFDPIKIIAEERNFNLVTYTKLDCRFTAEKLKDQSCVKWNENVMKQLVEDNIDIVITNGDINSKDYPGIPKGYLQHFADLEEKNTKVIAFRDTPWLKADTLNCLKRANKNIDECYSEKNEVLSSVDKWTLLDKKPPNVDYIDFTPILCPEDKCQIIQGNVLMYWDTHHLTATYTKSMTPYIDEAILKTLSKI</sequence>
<dbReference type="PANTHER" id="PTHR23028">
    <property type="entry name" value="ACETYLTRANSFERASE"/>
    <property type="match status" value="1"/>
</dbReference>
<dbReference type="InterPro" id="IPR043968">
    <property type="entry name" value="SGNH"/>
</dbReference>
<dbReference type="GO" id="GO:0009103">
    <property type="term" value="P:lipopolysaccharide biosynthetic process"/>
    <property type="evidence" value="ECO:0007669"/>
    <property type="project" value="TreeGrafter"/>
</dbReference>
<keyword evidence="6" id="KW-0012">Acyltransferase</keyword>
<reference evidence="6 7" key="1">
    <citation type="submission" date="2019-01" db="EMBL/GenBank/DDBJ databases">
        <title>Draft genome sequences of the type strains of six Macrococcus species.</title>
        <authorList>
            <person name="Mazhar S."/>
            <person name="Altermann E."/>
            <person name="Hill C."/>
            <person name="Mcauliffe O."/>
        </authorList>
    </citation>
    <scope>NUCLEOTIDE SEQUENCE [LARGE SCALE GENOMIC DNA]</scope>
    <source>
        <strain evidence="6 7">CCM4809</strain>
    </source>
</reference>
<comment type="similarity">
    <text evidence="2">Belongs to the acyltransferase 3 family.</text>
</comment>
<evidence type="ECO:0000256" key="2">
    <source>
        <dbReference type="ARBA" id="ARBA00007400"/>
    </source>
</evidence>
<feature type="transmembrane region" description="Helical" evidence="3">
    <location>
        <begin position="34"/>
        <end position="51"/>
    </location>
</feature>
<keyword evidence="3" id="KW-0812">Transmembrane</keyword>
<dbReference type="PANTHER" id="PTHR23028:SF53">
    <property type="entry name" value="ACYL_TRANSF_3 DOMAIN-CONTAINING PROTEIN"/>
    <property type="match status" value="1"/>
</dbReference>
<comment type="caution">
    <text evidence="6">The sequence shown here is derived from an EMBL/GenBank/DDBJ whole genome shotgun (WGS) entry which is preliminary data.</text>
</comment>
<proteinExistence type="inferred from homology"/>
<evidence type="ECO:0000256" key="3">
    <source>
        <dbReference type="SAM" id="Phobius"/>
    </source>
</evidence>
<evidence type="ECO:0000259" key="4">
    <source>
        <dbReference type="Pfam" id="PF01757"/>
    </source>
</evidence>
<evidence type="ECO:0000256" key="1">
    <source>
        <dbReference type="ARBA" id="ARBA00004370"/>
    </source>
</evidence>
<name>A0A4R6BND2_9STAP</name>
<dbReference type="OrthoDB" id="9796461at2"/>
<keyword evidence="6" id="KW-0808">Transferase</keyword>
<keyword evidence="3" id="KW-1133">Transmembrane helix</keyword>
<dbReference type="Proteomes" id="UP000295328">
    <property type="component" value="Unassembled WGS sequence"/>
</dbReference>
<dbReference type="AlphaFoldDB" id="A0A4R6BND2"/>
<accession>A0A4R6BND2</accession>
<feature type="transmembrane region" description="Helical" evidence="3">
    <location>
        <begin position="253"/>
        <end position="270"/>
    </location>
</feature>
<protein>
    <submittedName>
        <fullName evidence="6">Acyltransferase</fullName>
    </submittedName>
</protein>
<feature type="transmembrane region" description="Helical" evidence="3">
    <location>
        <begin position="168"/>
        <end position="189"/>
    </location>
</feature>
<feature type="transmembrane region" description="Helical" evidence="3">
    <location>
        <begin position="135"/>
        <end position="156"/>
    </location>
</feature>
<feature type="transmembrane region" description="Helical" evidence="3">
    <location>
        <begin position="72"/>
        <end position="91"/>
    </location>
</feature>
<feature type="transmembrane region" description="Helical" evidence="3">
    <location>
        <begin position="350"/>
        <end position="369"/>
    </location>
</feature>
<feature type="domain" description="Acyltransferase 3" evidence="4">
    <location>
        <begin position="7"/>
        <end position="335"/>
    </location>
</feature>
<comment type="subcellular location">
    <subcellularLocation>
        <location evidence="1">Membrane</location>
    </subcellularLocation>
</comment>
<dbReference type="GO" id="GO:0016747">
    <property type="term" value="F:acyltransferase activity, transferring groups other than amino-acyl groups"/>
    <property type="evidence" value="ECO:0007669"/>
    <property type="project" value="InterPro"/>
</dbReference>
<dbReference type="InterPro" id="IPR050879">
    <property type="entry name" value="Acyltransferase_3"/>
</dbReference>
<evidence type="ECO:0000313" key="7">
    <source>
        <dbReference type="Proteomes" id="UP000295328"/>
    </source>
</evidence>
<feature type="domain" description="SGNH" evidence="5">
    <location>
        <begin position="440"/>
        <end position="645"/>
    </location>
</feature>
<organism evidence="6 7">
    <name type="scientific">Macrococcus hajekii</name>
    <dbReference type="NCBI Taxonomy" id="198482"/>
    <lineage>
        <taxon>Bacteria</taxon>
        <taxon>Bacillati</taxon>
        <taxon>Bacillota</taxon>
        <taxon>Bacilli</taxon>
        <taxon>Bacillales</taxon>
        <taxon>Staphylococcaceae</taxon>
        <taxon>Macrococcus</taxon>
    </lineage>
</organism>
<evidence type="ECO:0000259" key="5">
    <source>
        <dbReference type="Pfam" id="PF19040"/>
    </source>
</evidence>
<dbReference type="Pfam" id="PF01757">
    <property type="entry name" value="Acyl_transf_3"/>
    <property type="match status" value="1"/>
</dbReference>
<dbReference type="EMBL" id="SCWE01000001">
    <property type="protein sequence ID" value="TDM03369.1"/>
    <property type="molecule type" value="Genomic_DNA"/>
</dbReference>
<keyword evidence="7" id="KW-1185">Reference proteome</keyword>
<feature type="transmembrane region" description="Helical" evidence="3">
    <location>
        <begin position="290"/>
        <end position="310"/>
    </location>
</feature>
<dbReference type="Pfam" id="PF19040">
    <property type="entry name" value="SGNH"/>
    <property type="match status" value="1"/>
</dbReference>
<evidence type="ECO:0000313" key="6">
    <source>
        <dbReference type="EMBL" id="TDM03369.1"/>
    </source>
</evidence>
<dbReference type="RefSeq" id="WP_133429465.1">
    <property type="nucleotide sequence ID" value="NZ_BMCC01000001.1"/>
</dbReference>
<feature type="transmembrane region" description="Helical" evidence="3">
    <location>
        <begin position="229"/>
        <end position="247"/>
    </location>
</feature>
<feature type="transmembrane region" description="Helical" evidence="3">
    <location>
        <begin position="195"/>
        <end position="217"/>
    </location>
</feature>
<gene>
    <name evidence="6" type="ORF">ERX37_04605</name>
</gene>
<feature type="transmembrane region" description="Helical" evidence="3">
    <location>
        <begin position="322"/>
        <end position="343"/>
    </location>
</feature>
<feature type="transmembrane region" description="Helical" evidence="3">
    <location>
        <begin position="12"/>
        <end position="28"/>
    </location>
</feature>
<keyword evidence="3" id="KW-0472">Membrane</keyword>
<dbReference type="GO" id="GO:0016020">
    <property type="term" value="C:membrane"/>
    <property type="evidence" value="ECO:0007669"/>
    <property type="project" value="TreeGrafter"/>
</dbReference>